<dbReference type="PANTHER" id="PTHR30213">
    <property type="entry name" value="INNER MEMBRANE PROTEIN YHJD"/>
    <property type="match status" value="1"/>
</dbReference>
<evidence type="ECO:0000256" key="1">
    <source>
        <dbReference type="ARBA" id="ARBA00004651"/>
    </source>
</evidence>
<reference evidence="8 9" key="1">
    <citation type="submission" date="2017-10" db="EMBL/GenBank/DDBJ databases">
        <title>Sequencing the genomes of 1000 actinobacteria strains.</title>
        <authorList>
            <person name="Klenk H.-P."/>
        </authorList>
    </citation>
    <scope>NUCLEOTIDE SEQUENCE [LARGE SCALE GENOMIC DNA]</scope>
    <source>
        <strain evidence="8 9">DSM 21801</strain>
    </source>
</reference>
<feature type="transmembrane region" description="Helical" evidence="7">
    <location>
        <begin position="331"/>
        <end position="352"/>
    </location>
</feature>
<protein>
    <submittedName>
        <fullName evidence="8">Membrane protein</fullName>
    </submittedName>
</protein>
<proteinExistence type="predicted"/>
<evidence type="ECO:0000256" key="2">
    <source>
        <dbReference type="ARBA" id="ARBA00022475"/>
    </source>
</evidence>
<feature type="compositionally biased region" description="Low complexity" evidence="6">
    <location>
        <begin position="453"/>
        <end position="471"/>
    </location>
</feature>
<name>A0A2A9D1C1_9MICO</name>
<feature type="transmembrane region" description="Helical" evidence="7">
    <location>
        <begin position="372"/>
        <end position="400"/>
    </location>
</feature>
<feature type="region of interest" description="Disordered" evidence="6">
    <location>
        <begin position="453"/>
        <end position="486"/>
    </location>
</feature>
<dbReference type="RefSeq" id="WP_169925909.1">
    <property type="nucleotide sequence ID" value="NZ_PDJD01000001.1"/>
</dbReference>
<comment type="caution">
    <text evidence="8">The sequence shown here is derived from an EMBL/GenBank/DDBJ whole genome shotgun (WGS) entry which is preliminary data.</text>
</comment>
<dbReference type="Proteomes" id="UP000224915">
    <property type="component" value="Unassembled WGS sequence"/>
</dbReference>
<dbReference type="Pfam" id="PF03631">
    <property type="entry name" value="Virul_fac_BrkB"/>
    <property type="match status" value="1"/>
</dbReference>
<organism evidence="8 9">
    <name type="scientific">Serinibacter salmoneus</name>
    <dbReference type="NCBI Taxonomy" id="556530"/>
    <lineage>
        <taxon>Bacteria</taxon>
        <taxon>Bacillati</taxon>
        <taxon>Actinomycetota</taxon>
        <taxon>Actinomycetes</taxon>
        <taxon>Micrococcales</taxon>
        <taxon>Beutenbergiaceae</taxon>
        <taxon>Serinibacter</taxon>
    </lineage>
</organism>
<evidence type="ECO:0000256" key="5">
    <source>
        <dbReference type="ARBA" id="ARBA00023136"/>
    </source>
</evidence>
<dbReference type="PANTHER" id="PTHR30213:SF0">
    <property type="entry name" value="UPF0761 MEMBRANE PROTEIN YIHY"/>
    <property type="match status" value="1"/>
</dbReference>
<dbReference type="AlphaFoldDB" id="A0A2A9D1C1"/>
<accession>A0A2A9D1C1</accession>
<evidence type="ECO:0000313" key="8">
    <source>
        <dbReference type="EMBL" id="PFG20055.1"/>
    </source>
</evidence>
<feature type="transmembrane region" description="Helical" evidence="7">
    <location>
        <begin position="142"/>
        <end position="163"/>
    </location>
</feature>
<feature type="transmembrane region" description="Helical" evidence="7">
    <location>
        <begin position="211"/>
        <end position="231"/>
    </location>
</feature>
<keyword evidence="4 7" id="KW-1133">Transmembrane helix</keyword>
<keyword evidence="9" id="KW-1185">Reference proteome</keyword>
<evidence type="ECO:0000256" key="4">
    <source>
        <dbReference type="ARBA" id="ARBA00022989"/>
    </source>
</evidence>
<dbReference type="InterPro" id="IPR017039">
    <property type="entry name" value="Virul_fac_BrkB"/>
</dbReference>
<evidence type="ECO:0000313" key="9">
    <source>
        <dbReference type="Proteomes" id="UP000224915"/>
    </source>
</evidence>
<comment type="subcellular location">
    <subcellularLocation>
        <location evidence="1">Cell membrane</location>
        <topology evidence="1">Multi-pass membrane protein</topology>
    </subcellularLocation>
</comment>
<keyword evidence="5 7" id="KW-0472">Membrane</keyword>
<evidence type="ECO:0000256" key="7">
    <source>
        <dbReference type="SAM" id="Phobius"/>
    </source>
</evidence>
<feature type="transmembrane region" description="Helical" evidence="7">
    <location>
        <begin position="53"/>
        <end position="77"/>
    </location>
</feature>
<feature type="transmembrane region" description="Helical" evidence="7">
    <location>
        <begin position="299"/>
        <end position="319"/>
    </location>
</feature>
<keyword evidence="2" id="KW-1003">Cell membrane</keyword>
<feature type="transmembrane region" description="Helical" evidence="7">
    <location>
        <begin position="252"/>
        <end position="279"/>
    </location>
</feature>
<dbReference type="GO" id="GO:0005886">
    <property type="term" value="C:plasma membrane"/>
    <property type="evidence" value="ECO:0007669"/>
    <property type="project" value="UniProtKB-SubCell"/>
</dbReference>
<feature type="transmembrane region" description="Helical" evidence="7">
    <location>
        <begin position="26"/>
        <end position="46"/>
    </location>
</feature>
<keyword evidence="3 7" id="KW-0812">Transmembrane</keyword>
<sequence>MLVTVVIVGLVMAVVARRIPWVSHRLSAASSTLLTWAVAILTAVFLEAWSAGALRAVAAAGIAIAGALVAVVVGAWVSEHIAHPLMARARRRREGPGFKEHLLAFADRHPMRIGGINTLALLLRSSFRIGEVRVTGLAAEMSYYGLISLVPLATALGASLGFLRPVLGDEVVDQIRESVVNGLSAVFAEQVAVEILEPLVDGLLAEQRTSFAVGSLLVTLYLASRVFRAAVRALDDAYRVSDRRGLVSQYALGLVFSLGLIVTVVAVLLLVVIGPLLGGGSEIADWFGWGEGFKTAWQVLRWPVVIAVLGAFLTLLYRYAPNVDNVWTQCLPGAIVGTLGVLLVSSGFTLYMRFAVPDTMGTSSADSEMVQAAAQMLGLVLAGVLWLWLCSIAILVGGVLDAELDAQRSGLYTSSAHEEPLPARTGELWLPAARESGPRRLWRPRAGSAAPVEGVAAAAEEAAEPGMVPGESAGVDSDPGVASRPR</sequence>
<evidence type="ECO:0000256" key="3">
    <source>
        <dbReference type="ARBA" id="ARBA00022692"/>
    </source>
</evidence>
<dbReference type="EMBL" id="PDJD01000001">
    <property type="protein sequence ID" value="PFG20055.1"/>
    <property type="molecule type" value="Genomic_DNA"/>
</dbReference>
<gene>
    <name evidence="8" type="ORF">ATL40_1638</name>
</gene>
<evidence type="ECO:0000256" key="6">
    <source>
        <dbReference type="SAM" id="MobiDB-lite"/>
    </source>
</evidence>